<gene>
    <name evidence="15" type="ORF">AWC31_32275</name>
</gene>
<evidence type="ECO:0000256" key="9">
    <source>
        <dbReference type="ARBA" id="ARBA00037335"/>
    </source>
</evidence>
<comment type="catalytic activity">
    <reaction evidence="7">
        <text>3-dehydro-L-erythronate + ATP = 3-dehydro-4-O-phospho-L-erythronate + ADP + H(+)</text>
        <dbReference type="Rhea" id="RHEA:52552"/>
        <dbReference type="ChEBI" id="CHEBI:15378"/>
        <dbReference type="ChEBI" id="CHEBI:30616"/>
        <dbReference type="ChEBI" id="CHEBI:136592"/>
        <dbReference type="ChEBI" id="CHEBI:136670"/>
        <dbReference type="ChEBI" id="CHEBI:456216"/>
        <dbReference type="EC" id="2.7.1.217"/>
    </reaction>
</comment>
<evidence type="ECO:0000256" key="11">
    <source>
        <dbReference type="ARBA" id="ARBA00039461"/>
    </source>
</evidence>
<comment type="similarity">
    <text evidence="1">Belongs to the four-carbon acid sugar kinase family.</text>
</comment>
<dbReference type="AlphaFoldDB" id="A0A1X2F3L8"/>
<dbReference type="InterPro" id="IPR042213">
    <property type="entry name" value="NBD_C_sf"/>
</dbReference>
<evidence type="ECO:0000256" key="4">
    <source>
        <dbReference type="ARBA" id="ARBA00022777"/>
    </source>
</evidence>
<feature type="domain" description="Four-carbon acid sugar kinase N-terminal" evidence="13">
    <location>
        <begin position="6"/>
        <end position="230"/>
    </location>
</feature>
<dbReference type="SUPFAM" id="SSF142764">
    <property type="entry name" value="YgbK-like"/>
    <property type="match status" value="1"/>
</dbReference>
<dbReference type="GO" id="GO:0016301">
    <property type="term" value="F:kinase activity"/>
    <property type="evidence" value="ECO:0007669"/>
    <property type="project" value="UniProtKB-KW"/>
</dbReference>
<dbReference type="Gene3D" id="3.40.980.20">
    <property type="entry name" value="Four-carbon acid sugar kinase, nucleotide binding domain"/>
    <property type="match status" value="1"/>
</dbReference>
<evidence type="ECO:0000256" key="1">
    <source>
        <dbReference type="ARBA" id="ARBA00005715"/>
    </source>
</evidence>
<evidence type="ECO:0000256" key="3">
    <source>
        <dbReference type="ARBA" id="ARBA00022741"/>
    </source>
</evidence>
<dbReference type="GO" id="GO:0005524">
    <property type="term" value="F:ATP binding"/>
    <property type="evidence" value="ECO:0007669"/>
    <property type="project" value="UniProtKB-KW"/>
</dbReference>
<dbReference type="Pfam" id="PF17042">
    <property type="entry name" value="NBD_C"/>
    <property type="match status" value="1"/>
</dbReference>
<sequence>MTGPVLGCIADDYTGGTDVAAALRRRGLRVVLLFGPPSDDVDIRECDAVVVALKSRALDAEAAVKMSLAAQQWLVDDAHVKTVYFKYCSTFDSTPAGNIGPVADALLDAMGCGVTVICPASPEHGRTVYQGHLFVGDRLLSESSMRHHPLTPMTDSDVVRLMAAQTTHGVDGLSWQHVRRGPQVIAEALRNTGARYVVVDALHDGDLDAIAHAVDGMRVVTGGAGLAGALGGVVREHDNRSPDVTTVRAPAGPAVVFAGSCSRATLEQVGYAREHFVSYRLDPRTVGTPAELLAPARAWLAEHLGSQPVMIYSSAPAGERGPADPAVADQLEATIGALAKDAVDAGAQRIVVAGGETSGAVVDALGIRSVVVDAEADRGVPWCSTADHGVSLLLKSGNFGAADLLVRAATAEVLA</sequence>
<dbReference type="NCBIfam" id="NF043035">
    <property type="entry name" value="OxoTetrKin"/>
    <property type="match status" value="1"/>
</dbReference>
<evidence type="ECO:0000313" key="15">
    <source>
        <dbReference type="EMBL" id="ORX12629.1"/>
    </source>
</evidence>
<comment type="caution">
    <text evidence="15">The sequence shown here is derived from an EMBL/GenBank/DDBJ whole genome shotgun (WGS) entry which is preliminary data.</text>
</comment>
<dbReference type="InterPro" id="IPR037051">
    <property type="entry name" value="4-carb_acid_sugar_kinase_N_sf"/>
</dbReference>
<proteinExistence type="inferred from homology"/>
<evidence type="ECO:0000256" key="6">
    <source>
        <dbReference type="ARBA" id="ARBA00023277"/>
    </source>
</evidence>
<evidence type="ECO:0000256" key="8">
    <source>
        <dbReference type="ARBA" id="ARBA00036346"/>
    </source>
</evidence>
<keyword evidence="3" id="KW-0547">Nucleotide-binding</keyword>
<evidence type="ECO:0000256" key="5">
    <source>
        <dbReference type="ARBA" id="ARBA00022840"/>
    </source>
</evidence>
<dbReference type="OrthoDB" id="191465at2"/>
<evidence type="ECO:0000313" key="16">
    <source>
        <dbReference type="Proteomes" id="UP000193964"/>
    </source>
</evidence>
<comment type="function">
    <text evidence="9">Catalyzes the ATP-dependent phosphorylation of 3-oxo-tetronate to 3-oxo-tetronate 4-phosphate.</text>
</comment>
<keyword evidence="5" id="KW-0067">ATP-binding</keyword>
<dbReference type="Gene3D" id="3.40.50.10840">
    <property type="entry name" value="Putative sugar-binding, N-terminal domain"/>
    <property type="match status" value="1"/>
</dbReference>
<accession>A0A1X2F3L8</accession>
<keyword evidence="6" id="KW-0119">Carbohydrate metabolism</keyword>
<reference evidence="15 16" key="1">
    <citation type="submission" date="2016-01" db="EMBL/GenBank/DDBJ databases">
        <title>The new phylogeny of the genus Mycobacterium.</title>
        <authorList>
            <person name="Tarcisio F."/>
            <person name="Conor M."/>
            <person name="Antonella G."/>
            <person name="Elisabetta G."/>
            <person name="Giulia F.S."/>
            <person name="Sara T."/>
            <person name="Anna F."/>
            <person name="Clotilde B."/>
            <person name="Roberto B."/>
            <person name="Veronica D.S."/>
            <person name="Fabio R."/>
            <person name="Monica P."/>
            <person name="Olivier J."/>
            <person name="Enrico T."/>
            <person name="Nicola S."/>
        </authorList>
    </citation>
    <scope>NUCLEOTIDE SEQUENCE [LARGE SCALE GENOMIC DNA]</scope>
    <source>
        <strain evidence="15 16">ATCC 700010</strain>
    </source>
</reference>
<dbReference type="Proteomes" id="UP000193964">
    <property type="component" value="Unassembled WGS sequence"/>
</dbReference>
<keyword evidence="4" id="KW-0418">Kinase</keyword>
<evidence type="ECO:0000256" key="2">
    <source>
        <dbReference type="ARBA" id="ARBA00022679"/>
    </source>
</evidence>
<evidence type="ECO:0000259" key="14">
    <source>
        <dbReference type="Pfam" id="PF17042"/>
    </source>
</evidence>
<evidence type="ECO:0000256" key="10">
    <source>
        <dbReference type="ARBA" id="ARBA00039095"/>
    </source>
</evidence>
<dbReference type="InterPro" id="IPR031475">
    <property type="entry name" value="NBD_C"/>
</dbReference>
<evidence type="ECO:0000256" key="7">
    <source>
        <dbReference type="ARBA" id="ARBA00035898"/>
    </source>
</evidence>
<dbReference type="Pfam" id="PF07005">
    <property type="entry name" value="SBD_N"/>
    <property type="match status" value="1"/>
</dbReference>
<evidence type="ECO:0000256" key="12">
    <source>
        <dbReference type="ARBA" id="ARBA00041377"/>
    </source>
</evidence>
<dbReference type="RefSeq" id="WP_085146303.1">
    <property type="nucleotide sequence ID" value="NZ_JACKUA010000030.1"/>
</dbReference>
<dbReference type="EMBL" id="LQQA01000029">
    <property type="protein sequence ID" value="ORX12629.1"/>
    <property type="molecule type" value="Genomic_DNA"/>
</dbReference>
<dbReference type="InterPro" id="IPR050007">
    <property type="entry name" value="OtnK"/>
</dbReference>
<dbReference type="InterPro" id="IPR010737">
    <property type="entry name" value="4-carb_acid_sugar_kinase_N"/>
</dbReference>
<keyword evidence="2" id="KW-0808">Transferase</keyword>
<protein>
    <recommendedName>
        <fullName evidence="11">3-oxo-tetronate kinase</fullName>
        <ecNumber evidence="10">2.7.1.217</ecNumber>
    </recommendedName>
    <alternativeName>
        <fullName evidence="12">3-dehydrotetronate 4-kinase</fullName>
    </alternativeName>
</protein>
<organism evidence="15 16">
    <name type="scientific">Mycolicibacterium wolinskyi</name>
    <dbReference type="NCBI Taxonomy" id="59750"/>
    <lineage>
        <taxon>Bacteria</taxon>
        <taxon>Bacillati</taxon>
        <taxon>Actinomycetota</taxon>
        <taxon>Actinomycetes</taxon>
        <taxon>Mycobacteriales</taxon>
        <taxon>Mycobacteriaceae</taxon>
        <taxon>Mycolicibacterium</taxon>
    </lineage>
</organism>
<comment type="catalytic activity">
    <reaction evidence="8">
        <text>3-dehydro-D-erythronate + ATP = 3-dehydro-4-O-phospho-D-erythronate + ADP + H(+)</text>
        <dbReference type="Rhea" id="RHEA:52556"/>
        <dbReference type="ChEBI" id="CHEBI:15378"/>
        <dbReference type="ChEBI" id="CHEBI:30616"/>
        <dbReference type="ChEBI" id="CHEBI:57958"/>
        <dbReference type="ChEBI" id="CHEBI:136593"/>
        <dbReference type="ChEBI" id="CHEBI:456216"/>
        <dbReference type="EC" id="2.7.1.217"/>
    </reaction>
</comment>
<name>A0A1X2F3L8_9MYCO</name>
<dbReference type="EC" id="2.7.1.217" evidence="10"/>
<feature type="domain" description="Four-carbon acid sugar kinase nucleotide binding" evidence="14">
    <location>
        <begin position="255"/>
        <end position="405"/>
    </location>
</feature>
<evidence type="ECO:0000259" key="13">
    <source>
        <dbReference type="Pfam" id="PF07005"/>
    </source>
</evidence>